<dbReference type="InterPro" id="IPR001875">
    <property type="entry name" value="DED_dom"/>
</dbReference>
<dbReference type="Proteomes" id="UP000663864">
    <property type="component" value="Unassembled WGS sequence"/>
</dbReference>
<dbReference type="EMBL" id="CAJNOT010000705">
    <property type="protein sequence ID" value="CAF1060265.1"/>
    <property type="molecule type" value="Genomic_DNA"/>
</dbReference>
<keyword evidence="3" id="KW-0325">Glycoprotein</keyword>
<evidence type="ECO:0000256" key="2">
    <source>
        <dbReference type="ARBA" id="ARBA00022737"/>
    </source>
</evidence>
<dbReference type="SUPFAM" id="SSF101898">
    <property type="entry name" value="NHL repeat"/>
    <property type="match status" value="1"/>
</dbReference>
<gene>
    <name evidence="6" type="ORF">ZHD862_LOCUS15527</name>
</gene>
<dbReference type="InterPro" id="IPR001258">
    <property type="entry name" value="NHL_repeat"/>
</dbReference>
<proteinExistence type="predicted"/>
<evidence type="ECO:0000256" key="4">
    <source>
        <dbReference type="PROSITE-ProRule" id="PRU00504"/>
    </source>
</evidence>
<evidence type="ECO:0000259" key="5">
    <source>
        <dbReference type="PROSITE" id="PS50168"/>
    </source>
</evidence>
<dbReference type="Gene3D" id="1.10.533.10">
    <property type="entry name" value="Death Domain, Fas"/>
    <property type="match status" value="1"/>
</dbReference>
<sequence length="493" mass="55880">MDNHRLRAMILKLQDRLSNDDRKRLHFYLGNDVPRRIRDDPSLGGTLSLMDSLFDQDKINENDFTFLINAFDEIQCIDAMKLLREYWRQNQSNGLNQSIESLSMIMPSMMSQLVEDQDEDKYPIPHHLVNQQNSCGSNNIVINSNNTNINQTSMNIIDIDQLKTSNDQSIEIIQQLKYRVKQLEKTARSVPYIDFNARWTKYGVTVAGGNGAGDELDKFNQPWGFYLDNDQTLYIVDLRGYRIVEWKPGATSGRVVAGGNGEGNRTDQLNLPVDVTIDEDKDSFIISDYGNQRVMRWPRRNGTSGEVIISNIDCWGVAMDDQGFLYVSDVGKSAVRRFQVGEPHETIVAGGNGKGDRLNQLNNPTHIFIDHDQSIYVSDSGNDRVMKWIKGATEGVVVAGGRGRGSDLTQLSNPRGVFVDLSGTVYVSDHWNHRIMRWIKGMTQGSIIVGESGQGDKADQLKFPFDLSLDQSGNLYVVDEWNRRVQRFNIEKN</sequence>
<dbReference type="SUPFAM" id="SSF47986">
    <property type="entry name" value="DEATH domain"/>
    <property type="match status" value="1"/>
</dbReference>
<dbReference type="Gene3D" id="2.120.10.30">
    <property type="entry name" value="TolB, C-terminal domain"/>
    <property type="match status" value="2"/>
</dbReference>
<dbReference type="InterPro" id="IPR011042">
    <property type="entry name" value="6-blade_b-propeller_TolB-like"/>
</dbReference>
<dbReference type="PROSITE" id="PS50168">
    <property type="entry name" value="DED"/>
    <property type="match status" value="1"/>
</dbReference>
<evidence type="ECO:0000256" key="3">
    <source>
        <dbReference type="ARBA" id="ARBA00023180"/>
    </source>
</evidence>
<keyword evidence="1" id="KW-0732">Signal</keyword>
<evidence type="ECO:0000256" key="1">
    <source>
        <dbReference type="ARBA" id="ARBA00022729"/>
    </source>
</evidence>
<dbReference type="CDD" id="cd05819">
    <property type="entry name" value="NHL"/>
    <property type="match status" value="1"/>
</dbReference>
<dbReference type="PROSITE" id="PS51125">
    <property type="entry name" value="NHL"/>
    <property type="match status" value="1"/>
</dbReference>
<dbReference type="GO" id="GO:0042981">
    <property type="term" value="P:regulation of apoptotic process"/>
    <property type="evidence" value="ECO:0007669"/>
    <property type="project" value="InterPro"/>
</dbReference>
<name>A0A814L2U9_9BILA</name>
<dbReference type="AlphaFoldDB" id="A0A814L2U9"/>
<evidence type="ECO:0000313" key="6">
    <source>
        <dbReference type="EMBL" id="CAF1060265.1"/>
    </source>
</evidence>
<feature type="repeat" description="NHL" evidence="4">
    <location>
        <begin position="402"/>
        <end position="435"/>
    </location>
</feature>
<dbReference type="Gene3D" id="2.40.10.500">
    <property type="match status" value="1"/>
</dbReference>
<evidence type="ECO:0000313" key="7">
    <source>
        <dbReference type="Proteomes" id="UP000663864"/>
    </source>
</evidence>
<feature type="domain" description="DED" evidence="5">
    <location>
        <begin position="5"/>
        <end position="85"/>
    </location>
</feature>
<protein>
    <recommendedName>
        <fullName evidence="5">DED domain-containing protein</fullName>
    </recommendedName>
</protein>
<organism evidence="6 7">
    <name type="scientific">Rotaria sordida</name>
    <dbReference type="NCBI Taxonomy" id="392033"/>
    <lineage>
        <taxon>Eukaryota</taxon>
        <taxon>Metazoa</taxon>
        <taxon>Spiralia</taxon>
        <taxon>Gnathifera</taxon>
        <taxon>Rotifera</taxon>
        <taxon>Eurotatoria</taxon>
        <taxon>Bdelloidea</taxon>
        <taxon>Philodinida</taxon>
        <taxon>Philodinidae</taxon>
        <taxon>Rotaria</taxon>
    </lineage>
</organism>
<dbReference type="InterPro" id="IPR011029">
    <property type="entry name" value="DEATH-like_dom_sf"/>
</dbReference>
<comment type="caution">
    <text evidence="6">The sequence shown here is derived from an EMBL/GenBank/DDBJ whole genome shotgun (WGS) entry which is preliminary data.</text>
</comment>
<accession>A0A814L2U9</accession>
<keyword evidence="2" id="KW-0677">Repeat</keyword>
<reference evidence="6" key="1">
    <citation type="submission" date="2021-02" db="EMBL/GenBank/DDBJ databases">
        <authorList>
            <person name="Nowell W R."/>
        </authorList>
    </citation>
    <scope>NUCLEOTIDE SEQUENCE</scope>
</reference>
<dbReference type="PANTHER" id="PTHR10680">
    <property type="entry name" value="PEPTIDYL-GLYCINE ALPHA-AMIDATING MONOOXYGENASE"/>
    <property type="match status" value="1"/>
</dbReference>